<comment type="caution">
    <text evidence="3">The sequence shown here is derived from an EMBL/GenBank/DDBJ whole genome shotgun (WGS) entry which is preliminary data.</text>
</comment>
<organism evidence="3 4">
    <name type="scientific">Podospora aff. communis PSN243</name>
    <dbReference type="NCBI Taxonomy" id="3040156"/>
    <lineage>
        <taxon>Eukaryota</taxon>
        <taxon>Fungi</taxon>
        <taxon>Dikarya</taxon>
        <taxon>Ascomycota</taxon>
        <taxon>Pezizomycotina</taxon>
        <taxon>Sordariomycetes</taxon>
        <taxon>Sordariomycetidae</taxon>
        <taxon>Sordariales</taxon>
        <taxon>Podosporaceae</taxon>
        <taxon>Podospora</taxon>
    </lineage>
</organism>
<feature type="compositionally biased region" description="Polar residues" evidence="1">
    <location>
        <begin position="155"/>
        <end position="169"/>
    </location>
</feature>
<keyword evidence="4" id="KW-1185">Reference proteome</keyword>
<feature type="region of interest" description="Disordered" evidence="1">
    <location>
        <begin position="55"/>
        <end position="90"/>
    </location>
</feature>
<dbReference type="AlphaFoldDB" id="A0AAV9GI19"/>
<evidence type="ECO:0000313" key="3">
    <source>
        <dbReference type="EMBL" id="KAK4447376.1"/>
    </source>
</evidence>
<dbReference type="EMBL" id="MU865950">
    <property type="protein sequence ID" value="KAK4447376.1"/>
    <property type="molecule type" value="Genomic_DNA"/>
</dbReference>
<feature type="region of interest" description="Disordered" evidence="1">
    <location>
        <begin position="1"/>
        <end position="35"/>
    </location>
</feature>
<dbReference type="PANTHER" id="PTHR33112">
    <property type="entry name" value="DOMAIN PROTEIN, PUTATIVE-RELATED"/>
    <property type="match status" value="1"/>
</dbReference>
<dbReference type="InterPro" id="IPR010730">
    <property type="entry name" value="HET"/>
</dbReference>
<gene>
    <name evidence="3" type="ORF">QBC34DRAFT_330070</name>
</gene>
<dbReference type="Proteomes" id="UP001321760">
    <property type="component" value="Unassembled WGS sequence"/>
</dbReference>
<evidence type="ECO:0000256" key="1">
    <source>
        <dbReference type="SAM" id="MobiDB-lite"/>
    </source>
</evidence>
<evidence type="ECO:0000259" key="2">
    <source>
        <dbReference type="Pfam" id="PF06985"/>
    </source>
</evidence>
<feature type="domain" description="Heterokaryon incompatibility" evidence="2">
    <location>
        <begin position="508"/>
        <end position="659"/>
    </location>
</feature>
<feature type="region of interest" description="Disordered" evidence="1">
    <location>
        <begin position="104"/>
        <end position="173"/>
    </location>
</feature>
<reference evidence="3" key="1">
    <citation type="journal article" date="2023" name="Mol. Phylogenet. Evol.">
        <title>Genome-scale phylogeny and comparative genomics of the fungal order Sordariales.</title>
        <authorList>
            <person name="Hensen N."/>
            <person name="Bonometti L."/>
            <person name="Westerberg I."/>
            <person name="Brannstrom I.O."/>
            <person name="Guillou S."/>
            <person name="Cros-Aarteil S."/>
            <person name="Calhoun S."/>
            <person name="Haridas S."/>
            <person name="Kuo A."/>
            <person name="Mondo S."/>
            <person name="Pangilinan J."/>
            <person name="Riley R."/>
            <person name="LaButti K."/>
            <person name="Andreopoulos B."/>
            <person name="Lipzen A."/>
            <person name="Chen C."/>
            <person name="Yan M."/>
            <person name="Daum C."/>
            <person name="Ng V."/>
            <person name="Clum A."/>
            <person name="Steindorff A."/>
            <person name="Ohm R.A."/>
            <person name="Martin F."/>
            <person name="Silar P."/>
            <person name="Natvig D.O."/>
            <person name="Lalanne C."/>
            <person name="Gautier V."/>
            <person name="Ament-Velasquez S.L."/>
            <person name="Kruys A."/>
            <person name="Hutchinson M.I."/>
            <person name="Powell A.J."/>
            <person name="Barry K."/>
            <person name="Miller A.N."/>
            <person name="Grigoriev I.V."/>
            <person name="Debuchy R."/>
            <person name="Gladieux P."/>
            <person name="Hiltunen Thoren M."/>
            <person name="Johannesson H."/>
        </authorList>
    </citation>
    <scope>NUCLEOTIDE SEQUENCE</scope>
    <source>
        <strain evidence="3">PSN243</strain>
    </source>
</reference>
<protein>
    <submittedName>
        <fullName evidence="3">Heterokaryon incompatibility protein-domain-containing protein</fullName>
    </submittedName>
</protein>
<feature type="compositionally biased region" description="Polar residues" evidence="1">
    <location>
        <begin position="62"/>
        <end position="76"/>
    </location>
</feature>
<dbReference type="PANTHER" id="PTHR33112:SF12">
    <property type="entry name" value="HETEROKARYON INCOMPATIBILITY DOMAIN-CONTAINING PROTEIN"/>
    <property type="match status" value="1"/>
</dbReference>
<reference evidence="3" key="2">
    <citation type="submission" date="2023-05" db="EMBL/GenBank/DDBJ databases">
        <authorList>
            <consortium name="Lawrence Berkeley National Laboratory"/>
            <person name="Steindorff A."/>
            <person name="Hensen N."/>
            <person name="Bonometti L."/>
            <person name="Westerberg I."/>
            <person name="Brannstrom I.O."/>
            <person name="Guillou S."/>
            <person name="Cros-Aarteil S."/>
            <person name="Calhoun S."/>
            <person name="Haridas S."/>
            <person name="Kuo A."/>
            <person name="Mondo S."/>
            <person name="Pangilinan J."/>
            <person name="Riley R."/>
            <person name="Labutti K."/>
            <person name="Andreopoulos B."/>
            <person name="Lipzen A."/>
            <person name="Chen C."/>
            <person name="Yanf M."/>
            <person name="Daum C."/>
            <person name="Ng V."/>
            <person name="Clum A."/>
            <person name="Ohm R."/>
            <person name="Martin F."/>
            <person name="Silar P."/>
            <person name="Natvig D."/>
            <person name="Lalanne C."/>
            <person name="Gautier V."/>
            <person name="Ament-Velasquez S.L."/>
            <person name="Kruys A."/>
            <person name="Hutchinson M.I."/>
            <person name="Powell A.J."/>
            <person name="Barry K."/>
            <person name="Miller A.N."/>
            <person name="Grigoriev I.V."/>
            <person name="Debuchy R."/>
            <person name="Gladieux P."/>
            <person name="Thoren M.H."/>
            <person name="Johannesson H."/>
        </authorList>
    </citation>
    <scope>NUCLEOTIDE SEQUENCE</scope>
    <source>
        <strain evidence="3">PSN243</strain>
    </source>
</reference>
<name>A0AAV9GI19_9PEZI</name>
<dbReference type="Pfam" id="PF06985">
    <property type="entry name" value="HET"/>
    <property type="match status" value="1"/>
</dbReference>
<accession>A0AAV9GI19</accession>
<proteinExistence type="predicted"/>
<evidence type="ECO:0000313" key="4">
    <source>
        <dbReference type="Proteomes" id="UP001321760"/>
    </source>
</evidence>
<sequence>MEISGLASRLRRRKDPTTAPSDAQEPHAASAEIDQRLTNNPVWAISTKNDVVASAPRDGSAFLQQVPNGAQDQNPGHSDGRGRSTPLLRNPLHSTRSFLLALGSPATQAPRAPELPPRNSIESRHEGVGGPSTDRQPGASISPPLETPRSPTPSQPASTAEQESLSKSKSIWPKWGRGESKIPNSLCDICCKIDFAQFGNTRVDGERIDEDAKPNSHLIKLEHLLRKRQFCSFCRFLFQALCLPSNDPLRDEELQRPILEDKRFHDLRAREAPRWVAFRDWAVRREQGGSSEAKWPFGATFDDVALTENKADKGSEVEVDLEQGQGNNRIGAMVVKESAYVGLAAGKQFDDDKDRVNLYALLSDSLRGVDGLINLFAKNKVPAAVRVVVYPVSHPKSGVLEIGFFGCPKAMGRNIKMLSYFTARVASPLPSTSPGNEKEVCYGRLVDSRRIDLKVCHRWLRRCCSAHGDDCSAPKWSATLSWPSGIPFRLIDVQEHCIVKKDPEDVEYAALSYVWGADVSRRAETLSLTPKNIDSLLTPGSLHSHELARVIKDTMDIVRALSIRYLWTDRLCIIQEDGEDKSREINQMDRVYGGATVTVVAASGASWDESIPGVNTARSVSQLAERVSSEPEVNVLLPIQSEAYPDLMPWAGRAWTLQEKLLSKRLLIFHDGTVDFRCPVGTLHEDMSARDANTRLPPVGWLSLENTDLFSEVAARRHGSGPRLLRSPIFADYAALIQEYTPRKMTDENDAVNAIMGMLKILIVNQQSHNTARRLLHGLPEEFFDQALHWQPAAKEGVRLKLGRGRKFPSWSWAAWETVEHSSQQRVRGGGVEYEATYGPLQTDNDGRLQKVLCKSCGADAGEERMRPLLRWHIVRKPPRPCKPPTMSSAGNKYGNTPPTLPPRINNLRPLNGTGLGLSLSSSTSFEEWSASVSSATNNLGLDHPIASLPTTLTQALKVGYHLVFRTLVARFTLGETRDRKETLWRRTEDGKSLEVARELSIRETAMLNVYGKEVGRVVIPHEEAPGTVGEFLLLSEAQFFGDEESIEVGDFPLFNVMMVTRVGDTCIRERVALGKVTKEGWWGAKWSEEVVVLG</sequence>